<accession>A0ABP6C5U5</accession>
<evidence type="ECO:0000256" key="1">
    <source>
        <dbReference type="SAM" id="MobiDB-lite"/>
    </source>
</evidence>
<gene>
    <name evidence="2" type="ORF">GCM10009863_16770</name>
</gene>
<evidence type="ECO:0000313" key="3">
    <source>
        <dbReference type="Proteomes" id="UP001501447"/>
    </source>
</evidence>
<proteinExistence type="predicted"/>
<sequence>MDPIHPLPHRAGQHAPPPPPGLAERAELLLGGPLGRQLLGAFVDPLLEDALFASLGLGEIPGTALWSVDTTSVPARVTRAQRRKRRAWHQVPAAEVREAVRAAVREGGWHRIGELTEPEALAELGSESLSFGFTGSCEALWGLSAVAAEELRPVATALAGSRAAFRWWDPVHRADQRQLVWPGTTSRPEPGPGLAGIEDAVRRDMARERAENARGLKDRPRKGERDLGAIWWSAPDFAQNTWTTGAREDLPALELGHFIDTFVPFDESTATVGSLAIGARARVAEIRGPQDWQNLVARFPRDVTGTHDGEWRTWADADGPWYLPDWEAVAAHYDGVHVTIGGFLAACGLSRPVLDGYTVLAGWVPDATLWLRDVTTAVRRLGQWHGDLGDACDWDDIRDGWHPDR</sequence>
<dbReference type="RefSeq" id="WP_344563720.1">
    <property type="nucleotide sequence ID" value="NZ_BAAARJ010000004.1"/>
</dbReference>
<evidence type="ECO:0000313" key="2">
    <source>
        <dbReference type="EMBL" id="GAA2603852.1"/>
    </source>
</evidence>
<dbReference type="EMBL" id="BAAARJ010000004">
    <property type="protein sequence ID" value="GAA2603852.1"/>
    <property type="molecule type" value="Genomic_DNA"/>
</dbReference>
<reference evidence="3" key="1">
    <citation type="journal article" date="2019" name="Int. J. Syst. Evol. Microbiol.">
        <title>The Global Catalogue of Microorganisms (GCM) 10K type strain sequencing project: providing services to taxonomists for standard genome sequencing and annotation.</title>
        <authorList>
            <consortium name="The Broad Institute Genomics Platform"/>
            <consortium name="The Broad Institute Genome Sequencing Center for Infectious Disease"/>
            <person name="Wu L."/>
            <person name="Ma J."/>
        </authorList>
    </citation>
    <scope>NUCLEOTIDE SEQUENCE [LARGE SCALE GENOMIC DNA]</scope>
    <source>
        <strain evidence="3">JCM 16373</strain>
    </source>
</reference>
<name>A0ABP6C5U5_9ACTN</name>
<keyword evidence="3" id="KW-1185">Reference proteome</keyword>
<dbReference type="Proteomes" id="UP001501447">
    <property type="component" value="Unassembled WGS sequence"/>
</dbReference>
<protein>
    <submittedName>
        <fullName evidence="2">Uncharacterized protein</fullName>
    </submittedName>
</protein>
<organism evidence="2 3">
    <name type="scientific">Streptomyces axinellae</name>
    <dbReference type="NCBI Taxonomy" id="552788"/>
    <lineage>
        <taxon>Bacteria</taxon>
        <taxon>Bacillati</taxon>
        <taxon>Actinomycetota</taxon>
        <taxon>Actinomycetes</taxon>
        <taxon>Kitasatosporales</taxon>
        <taxon>Streptomycetaceae</taxon>
        <taxon>Streptomyces</taxon>
    </lineage>
</organism>
<comment type="caution">
    <text evidence="2">The sequence shown here is derived from an EMBL/GenBank/DDBJ whole genome shotgun (WGS) entry which is preliminary data.</text>
</comment>
<feature type="region of interest" description="Disordered" evidence="1">
    <location>
        <begin position="1"/>
        <end position="20"/>
    </location>
</feature>